<organism evidence="9 10">
    <name type="scientific">Fusarium heterosporum</name>
    <dbReference type="NCBI Taxonomy" id="42747"/>
    <lineage>
        <taxon>Eukaryota</taxon>
        <taxon>Fungi</taxon>
        <taxon>Dikarya</taxon>
        <taxon>Ascomycota</taxon>
        <taxon>Pezizomycotina</taxon>
        <taxon>Sordariomycetes</taxon>
        <taxon>Hypocreomycetidae</taxon>
        <taxon>Hypocreales</taxon>
        <taxon>Nectriaceae</taxon>
        <taxon>Fusarium</taxon>
        <taxon>Fusarium heterosporum species complex</taxon>
    </lineage>
</organism>
<keyword evidence="4" id="KW-0687">Ribonucleoprotein</keyword>
<evidence type="ECO:0000313" key="10">
    <source>
        <dbReference type="Proteomes" id="UP000567885"/>
    </source>
</evidence>
<reference evidence="9 10" key="1">
    <citation type="submission" date="2020-05" db="EMBL/GenBank/DDBJ databases">
        <title>Identification and distribution of gene clusters putatively required for synthesis of sphingolipid metabolism inhibitors in phylogenetically diverse species of the filamentous fungus Fusarium.</title>
        <authorList>
            <person name="Kim H.-S."/>
            <person name="Busman M."/>
            <person name="Brown D.W."/>
            <person name="Divon H."/>
            <person name="Uhlig S."/>
            <person name="Proctor R.H."/>
        </authorList>
    </citation>
    <scope>NUCLEOTIDE SEQUENCE [LARGE SCALE GENOMIC DNA]</scope>
    <source>
        <strain evidence="9 10">NRRL 20693</strain>
    </source>
</reference>
<dbReference type="EMBL" id="JAAGWQ010000095">
    <property type="protein sequence ID" value="KAF5668211.1"/>
    <property type="molecule type" value="Genomic_DNA"/>
</dbReference>
<feature type="region of interest" description="Disordered" evidence="6">
    <location>
        <begin position="430"/>
        <end position="473"/>
    </location>
</feature>
<feature type="domain" description="DUF7923" evidence="7">
    <location>
        <begin position="89"/>
        <end position="208"/>
    </location>
</feature>
<dbReference type="FunFam" id="3.30.56.30:FF:000003">
    <property type="entry name" value="Signal recognition particle SEC65 subunit"/>
    <property type="match status" value="1"/>
</dbReference>
<evidence type="ECO:0000256" key="4">
    <source>
        <dbReference type="ARBA" id="ARBA00023274"/>
    </source>
</evidence>
<evidence type="ECO:0000313" key="9">
    <source>
        <dbReference type="EMBL" id="KAF5668211.1"/>
    </source>
</evidence>
<comment type="caution">
    <text evidence="9">The sequence shown here is derived from an EMBL/GenBank/DDBJ whole genome shotgun (WGS) entry which is preliminary data.</text>
</comment>
<dbReference type="Gene3D" id="3.30.56.30">
    <property type="entry name" value="Signal recognition particle, SRP19-like subunit"/>
    <property type="match status" value="1"/>
</dbReference>
<dbReference type="InterPro" id="IPR002778">
    <property type="entry name" value="Signal_recog_particle_SRP19"/>
</dbReference>
<feature type="region of interest" description="Disordered" evidence="6">
    <location>
        <begin position="684"/>
        <end position="723"/>
    </location>
</feature>
<dbReference type="Pfam" id="PF25543">
    <property type="entry name" value="zf-CCCH_tandem"/>
    <property type="match status" value="1"/>
</dbReference>
<dbReference type="InterPro" id="IPR057683">
    <property type="entry name" value="DUF7923"/>
</dbReference>
<sequence length="723" mass="78823">MATNSEFNDLLQRYAAVQSQDQIKNKLLQDALLYCKGLEDSLNEHRLKLQEKELDLKNETKTRRELQKSFEEAESQIQWFAKHTDAIKNTNPYVLILIDGDGLTFSDDLINQGFDGGKKAADILHAAVAKLCSHERTGSLRIICRVVANLDSLSKAMYRAGIIEDPNLEDSNLVEEFALGFSSNNKTPAFDFVNVGYGKQRADYKIQAPAEKLNGQRTETIKTQSLPTANVTTQAVLTPATSNASMSPPASSWAKITKSATPPPQLTMPLPPKQDKIAVRNKTPVQPAWSPGPRGLDPPISVNIQAMENIKRRAGNDKLCNNHFLQDTRALAMLSRQNPCTSGQNCEVEDCIYGHHCPNVVNGVIPHIEAHPTPQLQSATFQVPLYPTALYLPSTITNLSLLTSILRSKARHLSGRLYDSISSNIAYGAQPNAPSNLTSPSSTISKPKPAKMSHPRIEEVSDSDFDSDPAEGDIDDFADSDIMRRVEPVTQHTVPSAAAPPHQEPAIVPADAPPGGTMPASADRSAYADFQCLYPVYFDASRSRAEGRRVSAELAVKDPLAREIANACSRLRLPTLFEPEKVHPKDWANPGRVKVGLKKQPGHPVKNKHHLYRLVAEHLRDNPTTENSPGLRVRIGGQLQPEPGKPYPKPAVPRGWKMGEMVPYLSAAMTGGGVSENLFKDMMKEMQGGGDPMSALMGAQGGGGEESSGGGKKKKDKKGKGKA</sequence>
<evidence type="ECO:0000256" key="2">
    <source>
        <dbReference type="ARBA" id="ARBA00022490"/>
    </source>
</evidence>
<evidence type="ECO:0000256" key="3">
    <source>
        <dbReference type="ARBA" id="ARBA00023135"/>
    </source>
</evidence>
<keyword evidence="3" id="KW-0733">Signal recognition particle</keyword>
<feature type="compositionally biased region" description="Gly residues" evidence="6">
    <location>
        <begin position="699"/>
        <end position="710"/>
    </location>
</feature>
<keyword evidence="10" id="KW-1185">Reference proteome</keyword>
<dbReference type="Pfam" id="PF01922">
    <property type="entry name" value="SRP19"/>
    <property type="match status" value="1"/>
</dbReference>
<evidence type="ECO:0000259" key="7">
    <source>
        <dbReference type="Pfam" id="PF25540"/>
    </source>
</evidence>
<keyword evidence="5" id="KW-0175">Coiled coil</keyword>
<dbReference type="InterPro" id="IPR057654">
    <property type="entry name" value="Znf-CCCH_tandem"/>
</dbReference>
<gene>
    <name evidence="9" type="ORF">FHETE_5477</name>
</gene>
<dbReference type="GO" id="GO:0008312">
    <property type="term" value="F:7S RNA binding"/>
    <property type="evidence" value="ECO:0007669"/>
    <property type="project" value="InterPro"/>
</dbReference>
<evidence type="ECO:0000256" key="6">
    <source>
        <dbReference type="SAM" id="MobiDB-lite"/>
    </source>
</evidence>
<name>A0A8H5TEF2_FUSHE</name>
<feature type="region of interest" description="Disordered" evidence="6">
    <location>
        <begin position="621"/>
        <end position="652"/>
    </location>
</feature>
<accession>A0A8H5TEF2</accession>
<dbReference type="GO" id="GO:0006614">
    <property type="term" value="P:SRP-dependent cotranslational protein targeting to membrane"/>
    <property type="evidence" value="ECO:0007669"/>
    <property type="project" value="InterPro"/>
</dbReference>
<feature type="compositionally biased region" description="Low complexity" evidence="6">
    <location>
        <begin position="438"/>
        <end position="447"/>
    </location>
</feature>
<protein>
    <submittedName>
        <fullName evidence="9">Signal recognition particle subunit srp19</fullName>
    </submittedName>
</protein>
<keyword evidence="2" id="KW-0963">Cytoplasm</keyword>
<feature type="compositionally biased region" description="Basic residues" evidence="6">
    <location>
        <begin position="711"/>
        <end position="723"/>
    </location>
</feature>
<feature type="domain" description="Tandem CCCH zinc finger" evidence="8">
    <location>
        <begin position="330"/>
        <end position="359"/>
    </location>
</feature>
<evidence type="ECO:0000256" key="5">
    <source>
        <dbReference type="SAM" id="Coils"/>
    </source>
</evidence>
<dbReference type="SUPFAM" id="SSF69695">
    <property type="entry name" value="SRP19"/>
    <property type="match status" value="1"/>
</dbReference>
<dbReference type="Pfam" id="PF25540">
    <property type="entry name" value="DUF7923"/>
    <property type="match status" value="1"/>
</dbReference>
<evidence type="ECO:0000256" key="1">
    <source>
        <dbReference type="ARBA" id="ARBA00004496"/>
    </source>
</evidence>
<comment type="subcellular location">
    <subcellularLocation>
        <location evidence="1">Cytoplasm</location>
    </subcellularLocation>
</comment>
<dbReference type="GO" id="GO:0005786">
    <property type="term" value="C:signal recognition particle, endoplasmic reticulum targeting"/>
    <property type="evidence" value="ECO:0007669"/>
    <property type="project" value="UniProtKB-KW"/>
</dbReference>
<dbReference type="InterPro" id="IPR036521">
    <property type="entry name" value="SRP19-like_sf"/>
</dbReference>
<evidence type="ECO:0000259" key="8">
    <source>
        <dbReference type="Pfam" id="PF25543"/>
    </source>
</evidence>
<dbReference type="OrthoDB" id="2190947at2759"/>
<dbReference type="AlphaFoldDB" id="A0A8H5TEF2"/>
<feature type="compositionally biased region" description="Acidic residues" evidence="6">
    <location>
        <begin position="460"/>
        <end position="473"/>
    </location>
</feature>
<proteinExistence type="predicted"/>
<dbReference type="PANTHER" id="PTHR37543:SF1">
    <property type="entry name" value="CCCH ZINC FINGER DNA BINDING PROTEIN (AFU_ORTHOLOGUE AFUA_5G12760)"/>
    <property type="match status" value="1"/>
</dbReference>
<dbReference type="Proteomes" id="UP000567885">
    <property type="component" value="Unassembled WGS sequence"/>
</dbReference>
<dbReference type="PANTHER" id="PTHR37543">
    <property type="entry name" value="CCCH ZINC FINGER DNA BINDING PROTEIN (AFU_ORTHOLOGUE AFUA_5G12760)"/>
    <property type="match status" value="1"/>
</dbReference>
<feature type="coiled-coil region" evidence="5">
    <location>
        <begin position="35"/>
        <end position="76"/>
    </location>
</feature>